<dbReference type="SUPFAM" id="SSF53383">
    <property type="entry name" value="PLP-dependent transferases"/>
    <property type="match status" value="1"/>
</dbReference>
<dbReference type="AlphaFoldDB" id="A0A1V6LYX9"/>
<name>A0A1V6LYX9_9BACT</name>
<organism evidence="1 2">
    <name type="scientific">Candidatus Brocadia sapporoensis</name>
    <dbReference type="NCBI Taxonomy" id="392547"/>
    <lineage>
        <taxon>Bacteria</taxon>
        <taxon>Pseudomonadati</taxon>
        <taxon>Planctomycetota</taxon>
        <taxon>Candidatus Brocadiia</taxon>
        <taxon>Candidatus Brocadiales</taxon>
        <taxon>Candidatus Brocadiaceae</taxon>
        <taxon>Candidatus Brocadia</taxon>
    </lineage>
</organism>
<dbReference type="InterPro" id="IPR015422">
    <property type="entry name" value="PyrdxlP-dep_Trfase_small"/>
</dbReference>
<protein>
    <recommendedName>
        <fullName evidence="3">Aspartate aminotransferase family protein</fullName>
    </recommendedName>
</protein>
<dbReference type="InterPro" id="IPR015424">
    <property type="entry name" value="PyrdxlP-dep_Trfase"/>
</dbReference>
<comment type="caution">
    <text evidence="1">The sequence shown here is derived from an EMBL/GenBank/DDBJ whole genome shotgun (WGS) entry which is preliminary data.</text>
</comment>
<accession>A0A1V6LYX9</accession>
<dbReference type="Proteomes" id="UP000242219">
    <property type="component" value="Unassembled WGS sequence"/>
</dbReference>
<evidence type="ECO:0000313" key="2">
    <source>
        <dbReference type="Proteomes" id="UP000242219"/>
    </source>
</evidence>
<dbReference type="Gene3D" id="3.90.1150.10">
    <property type="entry name" value="Aspartate Aminotransferase, domain 1"/>
    <property type="match status" value="1"/>
</dbReference>
<proteinExistence type="predicted"/>
<keyword evidence="2" id="KW-1185">Reference proteome</keyword>
<reference evidence="1 2" key="1">
    <citation type="journal article" date="2016" name="Genome Announc.">
        <title>Draft Genome Sequence of the Anaerobic Ammonium-Oxidizing Bacterium 'Candidatus Brocadia sp. 40'.</title>
        <authorList>
            <person name="Ali M."/>
            <person name="Haroon M.F."/>
            <person name="Narita Y."/>
            <person name="Zhang L."/>
            <person name="Rangel Shaw D."/>
            <person name="Okabe S."/>
            <person name="Saikaly P.E."/>
        </authorList>
    </citation>
    <scope>NUCLEOTIDE SEQUENCE [LARGE SCALE GENOMIC DNA]</scope>
    <source>
        <strain evidence="1 2">40</strain>
    </source>
</reference>
<gene>
    <name evidence="1" type="ORF">BIY37_08785</name>
</gene>
<dbReference type="EMBL" id="MJUW02000096">
    <property type="protein sequence ID" value="OQD45351.1"/>
    <property type="molecule type" value="Genomic_DNA"/>
</dbReference>
<evidence type="ECO:0000313" key="1">
    <source>
        <dbReference type="EMBL" id="OQD45351.1"/>
    </source>
</evidence>
<sequence>MNWVPGSHKSTFGGSPVSYQTAFSTIKLLEDGFVGNAAKQGTYLMQESKKLERAYPIISDVRGARTYVCR</sequence>
<evidence type="ECO:0008006" key="3">
    <source>
        <dbReference type="Google" id="ProtNLM"/>
    </source>
</evidence>